<evidence type="ECO:0000256" key="1">
    <source>
        <dbReference type="SAM" id="MobiDB-lite"/>
    </source>
</evidence>
<sequence>MADLGKRAGDTHKNKVDHLKEEDDFSNWKAQKPRSTLTQPAINKVVQNLKFRRIFVYHVQLGTDVHHAERSINTILEMRITTKKNILIPMSEYDKTNQT</sequence>
<organism evidence="2 3">
    <name type="scientific">Polyplax serrata</name>
    <name type="common">Common mouse louse</name>
    <dbReference type="NCBI Taxonomy" id="468196"/>
    <lineage>
        <taxon>Eukaryota</taxon>
        <taxon>Metazoa</taxon>
        <taxon>Ecdysozoa</taxon>
        <taxon>Arthropoda</taxon>
        <taxon>Hexapoda</taxon>
        <taxon>Insecta</taxon>
        <taxon>Pterygota</taxon>
        <taxon>Neoptera</taxon>
        <taxon>Paraneoptera</taxon>
        <taxon>Psocodea</taxon>
        <taxon>Troctomorpha</taxon>
        <taxon>Phthiraptera</taxon>
        <taxon>Anoplura</taxon>
        <taxon>Polyplacidae</taxon>
        <taxon>Polyplax</taxon>
    </lineage>
</organism>
<dbReference type="Proteomes" id="UP001372834">
    <property type="component" value="Unassembled WGS sequence"/>
</dbReference>
<evidence type="ECO:0000313" key="3">
    <source>
        <dbReference type="Proteomes" id="UP001372834"/>
    </source>
</evidence>
<gene>
    <name evidence="2" type="ORF">RUM43_013145</name>
</gene>
<accession>A0AAN8S786</accession>
<protein>
    <submittedName>
        <fullName evidence="2">Uncharacterized protein</fullName>
    </submittedName>
</protein>
<dbReference type="EMBL" id="JAWJWE010000041">
    <property type="protein sequence ID" value="KAK6618754.1"/>
    <property type="molecule type" value="Genomic_DNA"/>
</dbReference>
<dbReference type="AlphaFoldDB" id="A0AAN8S786"/>
<feature type="region of interest" description="Disordered" evidence="1">
    <location>
        <begin position="1"/>
        <end position="33"/>
    </location>
</feature>
<name>A0AAN8S786_POLSC</name>
<evidence type="ECO:0000313" key="2">
    <source>
        <dbReference type="EMBL" id="KAK6618754.1"/>
    </source>
</evidence>
<reference evidence="2 3" key="1">
    <citation type="submission" date="2023-10" db="EMBL/GenBank/DDBJ databases">
        <title>Genomes of two closely related lineages of the louse Polyplax serrata with different host specificities.</title>
        <authorList>
            <person name="Martinu J."/>
            <person name="Tarabai H."/>
            <person name="Stefka J."/>
            <person name="Hypsa V."/>
        </authorList>
    </citation>
    <scope>NUCLEOTIDE SEQUENCE [LARGE SCALE GENOMIC DNA]</scope>
    <source>
        <strain evidence="2">HR10_N</strain>
    </source>
</reference>
<proteinExistence type="predicted"/>
<comment type="caution">
    <text evidence="2">The sequence shown here is derived from an EMBL/GenBank/DDBJ whole genome shotgun (WGS) entry which is preliminary data.</text>
</comment>
<feature type="compositionally biased region" description="Basic and acidic residues" evidence="1">
    <location>
        <begin position="1"/>
        <end position="21"/>
    </location>
</feature>